<keyword evidence="3" id="KW-1185">Reference proteome</keyword>
<evidence type="ECO:0000313" key="2">
    <source>
        <dbReference type="EMBL" id="TXJ59755.1"/>
    </source>
</evidence>
<protein>
    <submittedName>
        <fullName evidence="2">Uncharacterized protein</fullName>
    </submittedName>
</protein>
<evidence type="ECO:0000313" key="3">
    <source>
        <dbReference type="Proteomes" id="UP000321612"/>
    </source>
</evidence>
<gene>
    <name evidence="2" type="ORF">ETF27_09110</name>
</gene>
<dbReference type="RefSeq" id="WP_130829312.1">
    <property type="nucleotide sequence ID" value="NZ_SDIK01000071.1"/>
</dbReference>
<dbReference type="Proteomes" id="UP000321612">
    <property type="component" value="Unassembled WGS sequence"/>
</dbReference>
<dbReference type="OrthoDB" id="1086355at2"/>
<accession>A0A5C8GCS7</accession>
<feature type="signal peptide" evidence="1">
    <location>
        <begin position="1"/>
        <end position="19"/>
    </location>
</feature>
<organism evidence="2 3">
    <name type="scientific">Prevotella brunnea</name>
    <dbReference type="NCBI Taxonomy" id="2508867"/>
    <lineage>
        <taxon>Bacteria</taxon>
        <taxon>Pseudomonadati</taxon>
        <taxon>Bacteroidota</taxon>
        <taxon>Bacteroidia</taxon>
        <taxon>Bacteroidales</taxon>
        <taxon>Prevotellaceae</taxon>
        <taxon>Prevotella</taxon>
    </lineage>
</organism>
<dbReference type="EMBL" id="SDIK01000071">
    <property type="protein sequence ID" value="TXJ59755.1"/>
    <property type="molecule type" value="Genomic_DNA"/>
</dbReference>
<feature type="chain" id="PRO_5022822352" evidence="1">
    <location>
        <begin position="20"/>
        <end position="310"/>
    </location>
</feature>
<comment type="caution">
    <text evidence="2">The sequence shown here is derived from an EMBL/GenBank/DDBJ whole genome shotgun (WGS) entry which is preliminary data.</text>
</comment>
<evidence type="ECO:0000256" key="1">
    <source>
        <dbReference type="SAM" id="SignalP"/>
    </source>
</evidence>
<keyword evidence="1" id="KW-0732">Signal</keyword>
<dbReference type="AlphaFoldDB" id="A0A5C8GCS7"/>
<name>A0A5C8GCS7_9BACT</name>
<sequence length="310" mass="35125">MKALLLSVLALGITLTTDAQTIFKANFNQGDTTIYQSKSNLKINAPMGGTQEIAIKLNQRYVVLHKNNSGYRLEFTITKVEYEGNKELKDQMNDVISKYFYNIPMIYITNLDGKITKIENYDEAVGKASKNAIADIEELYKKNPNIEAVMPKIKAIMAISEQLSEKNLIEDINSNTFFYYYGKILKTGDKEERKFPQGIKGITTYTVTTTSDETQLHCTSKSNMTEKDVKQMIIGNMKKTGLGEEVTSQIENNWGQMQSMGMTTLTFNSDEDYTFLPSGWMTDYASNSTAKVMGMNMQFDLKTKIVSKNW</sequence>
<reference evidence="3" key="1">
    <citation type="submission" date="2019-05" db="EMBL/GenBank/DDBJ databases">
        <title>Prevotella brunnea sp. nov., isolated from a wound of a patient.</title>
        <authorList>
            <person name="Buhl M."/>
        </authorList>
    </citation>
    <scope>NUCLEOTIDE SEQUENCE [LARGE SCALE GENOMIC DNA]</scope>
    <source>
        <strain evidence="3">A2672</strain>
    </source>
</reference>
<proteinExistence type="predicted"/>